<evidence type="ECO:0000313" key="2">
    <source>
        <dbReference type="Proteomes" id="UP000465221"/>
    </source>
</evidence>
<sequence length="158" mass="17244">MKSLPNWTRQSLKASPVLIYSLIKQDDYGANTAIGDSPQGTPVQAHLTPKKEGTSPLDLINSKVSLIYIASIDAKSSNYVLNTLSLSELNNHCNSTSYNLLRDHVTIDTAKSKVISCHDPKWPDSISENITMLTTNSIQAINCSAIVEEDLIIVLAKC</sequence>
<evidence type="ECO:0000313" key="1">
    <source>
        <dbReference type="EMBL" id="GFF59635.1"/>
    </source>
</evidence>
<dbReference type="Proteomes" id="UP000465221">
    <property type="component" value="Unassembled WGS sequence"/>
</dbReference>
<name>A0A8H3SGC4_9EURO</name>
<gene>
    <name evidence="1" type="ORF">IFM46972_11437</name>
</gene>
<dbReference type="EMBL" id="BLKC01000226">
    <property type="protein sequence ID" value="GFF59635.1"/>
    <property type="molecule type" value="Genomic_DNA"/>
</dbReference>
<protein>
    <submittedName>
        <fullName evidence="1">Uncharacterized protein</fullName>
    </submittedName>
</protein>
<comment type="caution">
    <text evidence="1">The sequence shown here is derived from an EMBL/GenBank/DDBJ whole genome shotgun (WGS) entry which is preliminary data.</text>
</comment>
<organism evidence="1 2">
    <name type="scientific">Aspergillus udagawae</name>
    <dbReference type="NCBI Taxonomy" id="91492"/>
    <lineage>
        <taxon>Eukaryota</taxon>
        <taxon>Fungi</taxon>
        <taxon>Dikarya</taxon>
        <taxon>Ascomycota</taxon>
        <taxon>Pezizomycotina</taxon>
        <taxon>Eurotiomycetes</taxon>
        <taxon>Eurotiomycetidae</taxon>
        <taxon>Eurotiales</taxon>
        <taxon>Aspergillaceae</taxon>
        <taxon>Aspergillus</taxon>
        <taxon>Aspergillus subgen. Fumigati</taxon>
    </lineage>
</organism>
<accession>A0A8H3SGC4</accession>
<proteinExistence type="predicted"/>
<dbReference type="AlphaFoldDB" id="A0A8H3SGC4"/>
<reference evidence="1 2" key="1">
    <citation type="submission" date="2020-01" db="EMBL/GenBank/DDBJ databases">
        <title>Draft genome sequence of Aspergillus udagawae IFM 46972.</title>
        <authorList>
            <person name="Takahashi H."/>
            <person name="Yaguchi T."/>
        </authorList>
    </citation>
    <scope>NUCLEOTIDE SEQUENCE [LARGE SCALE GENOMIC DNA]</scope>
    <source>
        <strain evidence="1 2">IFM 46972</strain>
    </source>
</reference>